<dbReference type="Gene3D" id="2.40.50.40">
    <property type="match status" value="1"/>
</dbReference>
<organism evidence="2 3">
    <name type="scientific">Cephalotus follicularis</name>
    <name type="common">Albany pitcher plant</name>
    <dbReference type="NCBI Taxonomy" id="3775"/>
    <lineage>
        <taxon>Eukaryota</taxon>
        <taxon>Viridiplantae</taxon>
        <taxon>Streptophyta</taxon>
        <taxon>Embryophyta</taxon>
        <taxon>Tracheophyta</taxon>
        <taxon>Spermatophyta</taxon>
        <taxon>Magnoliopsida</taxon>
        <taxon>eudicotyledons</taxon>
        <taxon>Gunneridae</taxon>
        <taxon>Pentapetalae</taxon>
        <taxon>rosids</taxon>
        <taxon>fabids</taxon>
        <taxon>Oxalidales</taxon>
        <taxon>Cephalotaceae</taxon>
        <taxon>Cephalotus</taxon>
    </lineage>
</organism>
<accession>A0A1Q3C4F9</accession>
<comment type="caution">
    <text evidence="2">The sequence shown here is derived from an EMBL/GenBank/DDBJ whole genome shotgun (WGS) entry which is preliminary data.</text>
</comment>
<dbReference type="InterPro" id="IPR000953">
    <property type="entry name" value="Chromo/chromo_shadow_dom"/>
</dbReference>
<dbReference type="InParanoid" id="A0A1Q3C4F9"/>
<feature type="non-terminal residue" evidence="2">
    <location>
        <position position="1"/>
    </location>
</feature>
<dbReference type="OrthoDB" id="1721574at2759"/>
<dbReference type="InterPro" id="IPR016197">
    <property type="entry name" value="Chromo-like_dom_sf"/>
</dbReference>
<dbReference type="SUPFAM" id="SSF54160">
    <property type="entry name" value="Chromo domain-like"/>
    <property type="match status" value="1"/>
</dbReference>
<reference evidence="3" key="1">
    <citation type="submission" date="2016-04" db="EMBL/GenBank/DDBJ databases">
        <title>Cephalotus genome sequencing.</title>
        <authorList>
            <person name="Fukushima K."/>
            <person name="Hasebe M."/>
            <person name="Fang X."/>
        </authorList>
    </citation>
    <scope>NUCLEOTIDE SEQUENCE [LARGE SCALE GENOMIC DNA]</scope>
    <source>
        <strain evidence="3">cv. St1</strain>
    </source>
</reference>
<dbReference type="Proteomes" id="UP000187406">
    <property type="component" value="Unassembled WGS sequence"/>
</dbReference>
<evidence type="ECO:0000313" key="2">
    <source>
        <dbReference type="EMBL" id="GAV75137.1"/>
    </source>
</evidence>
<dbReference type="SMART" id="SM00298">
    <property type="entry name" value="CHROMO"/>
    <property type="match status" value="1"/>
</dbReference>
<dbReference type="InterPro" id="IPR023780">
    <property type="entry name" value="Chromo_domain"/>
</dbReference>
<evidence type="ECO:0000259" key="1">
    <source>
        <dbReference type="PROSITE" id="PS50013"/>
    </source>
</evidence>
<sequence>IKTSNDNYKEAVNEHRRFKEFAKGDMVMVYLTKERYPKGTYQKLKSRKIVPCKIIKKISSNAYVVELPDDLQISPIFNVEDLSDFHGFTNDNQGKEAREWADQLPKKPKEVIEEVLGMTEARSRRGRSYLRFLVKWLGKPSIESTWISEEELKRVDLAVYEYVHTFSSEPSLSSPREMCSKKKLLFTHH</sequence>
<dbReference type="Pfam" id="PF00385">
    <property type="entry name" value="Chromo"/>
    <property type="match status" value="1"/>
</dbReference>
<dbReference type="PROSITE" id="PS50013">
    <property type="entry name" value="CHROMO_2"/>
    <property type="match status" value="1"/>
</dbReference>
<protein>
    <submittedName>
        <fullName evidence="2">Chromo domain-containing protein</fullName>
    </submittedName>
</protein>
<dbReference type="Pfam" id="PF24626">
    <property type="entry name" value="SH3_Tf2-1"/>
    <property type="match status" value="1"/>
</dbReference>
<dbReference type="AlphaFoldDB" id="A0A1Q3C4F9"/>
<name>A0A1Q3C4F9_CEPFO</name>
<proteinExistence type="predicted"/>
<dbReference type="CDD" id="cd00024">
    <property type="entry name" value="CD_CSD"/>
    <property type="match status" value="1"/>
</dbReference>
<keyword evidence="3" id="KW-1185">Reference proteome</keyword>
<gene>
    <name evidence="2" type="ORF">CFOL_v3_18616</name>
</gene>
<dbReference type="InterPro" id="IPR056924">
    <property type="entry name" value="SH3_Tf2-1"/>
</dbReference>
<feature type="domain" description="Chromo" evidence="1">
    <location>
        <begin position="110"/>
        <end position="169"/>
    </location>
</feature>
<evidence type="ECO:0000313" key="3">
    <source>
        <dbReference type="Proteomes" id="UP000187406"/>
    </source>
</evidence>
<dbReference type="EMBL" id="BDDD01001312">
    <property type="protein sequence ID" value="GAV75137.1"/>
    <property type="molecule type" value="Genomic_DNA"/>
</dbReference>